<dbReference type="InterPro" id="IPR016035">
    <property type="entry name" value="Acyl_Trfase/lysoPLipase"/>
</dbReference>
<dbReference type="Gene3D" id="3.40.1090.10">
    <property type="entry name" value="Cytosolic phospholipase A2 catalytic domain"/>
    <property type="match status" value="1"/>
</dbReference>
<proteinExistence type="predicted"/>
<dbReference type="EMBL" id="CZQA01000008">
    <property type="protein sequence ID" value="CUS35399.1"/>
    <property type="molecule type" value="Genomic_DNA"/>
</dbReference>
<dbReference type="Proteomes" id="UP000199032">
    <property type="component" value="Unassembled WGS sequence"/>
</dbReference>
<gene>
    <name evidence="1" type="ORF">COMA1_20256</name>
</gene>
<dbReference type="SUPFAM" id="SSF52151">
    <property type="entry name" value="FabD/lysophospholipase-like"/>
    <property type="match status" value="1"/>
</dbReference>
<keyword evidence="2" id="KW-1185">Reference proteome</keyword>
<organism evidence="1 2">
    <name type="scientific">Candidatus Nitrospira nitrosa</name>
    <dbReference type="NCBI Taxonomy" id="1742972"/>
    <lineage>
        <taxon>Bacteria</taxon>
        <taxon>Pseudomonadati</taxon>
        <taxon>Nitrospirota</taxon>
        <taxon>Nitrospiria</taxon>
        <taxon>Nitrospirales</taxon>
        <taxon>Nitrospiraceae</taxon>
        <taxon>Nitrospira</taxon>
    </lineage>
</organism>
<dbReference type="STRING" id="1742972.COMA1_20256"/>
<protein>
    <submittedName>
        <fullName evidence="1">Uncharacterized protein</fullName>
    </submittedName>
</protein>
<evidence type="ECO:0000313" key="2">
    <source>
        <dbReference type="Proteomes" id="UP000199032"/>
    </source>
</evidence>
<sequence length="425" mass="47692">MDITRRLVENDLGLCNGLGQEALTPWLHGLIQAAAGRTIKDKPLTFGDLRKADGSDDSTPHSIDLQMFSTNLSHGRPYIFPLEEKEELFFMEQEMIRCLPEEVVLWMIEKSPSDREIKSKKGLLALPPPNDFPVLLATRMSLSFPFLLTAIPLHCIVPGSAVKQPRRCWFSDGGISSNFPIHLFDDLLPRWPTFGLTLEPKVDGQPDVFIAKTYNEGYEERWNYLSDEVAQKKDAGTLGWFMGAIVGSMQNWNDNSLTRMPGVRDRVARVRLNKTEGGLNLNMDEHDIKAVAARGKNAIRQLLQKFSSVQNGSSVTGWDEHRFVRLHVLLKMLAARAPGVVSAVGLNSKSNIYATDFCKLLNDLKISMKQECPPGYTSQITSQNCADLVIFVQKLAQLAQEMEHLEKSIPFTPIPIPELRVRPPL</sequence>
<evidence type="ECO:0000313" key="1">
    <source>
        <dbReference type="EMBL" id="CUS35399.1"/>
    </source>
</evidence>
<reference evidence="1 2" key="1">
    <citation type="submission" date="2015-10" db="EMBL/GenBank/DDBJ databases">
        <authorList>
            <person name="Gilbert D.G."/>
        </authorList>
    </citation>
    <scope>NUCLEOTIDE SEQUENCE [LARGE SCALE GENOMIC DNA]</scope>
    <source>
        <strain evidence="1">COMA1</strain>
    </source>
</reference>
<name>A0A0S4LCN5_9BACT</name>
<accession>A0A0S4LCN5</accession>
<dbReference type="AlphaFoldDB" id="A0A0S4LCN5"/>